<gene>
    <name evidence="5" type="ORF">METHB2_70085</name>
</gene>
<dbReference type="Pfam" id="PF08448">
    <property type="entry name" value="PAS_4"/>
    <property type="match status" value="1"/>
</dbReference>
<evidence type="ECO:0000259" key="3">
    <source>
        <dbReference type="PROSITE" id="PS50122"/>
    </source>
</evidence>
<dbReference type="InterPro" id="IPR035965">
    <property type="entry name" value="PAS-like_dom_sf"/>
</dbReference>
<keyword evidence="1 5" id="KW-0378">Hydrolase</keyword>
<dbReference type="Gene3D" id="3.30.450.20">
    <property type="entry name" value="PAS domain"/>
    <property type="match status" value="2"/>
</dbReference>
<dbReference type="Pfam" id="PF13596">
    <property type="entry name" value="PAS_10"/>
    <property type="match status" value="1"/>
</dbReference>
<organism evidence="5 6">
    <name type="scientific">Candidatus Methylobacter favarea</name>
    <dbReference type="NCBI Taxonomy" id="2707345"/>
    <lineage>
        <taxon>Bacteria</taxon>
        <taxon>Pseudomonadati</taxon>
        <taxon>Pseudomonadota</taxon>
        <taxon>Gammaproteobacteria</taxon>
        <taxon>Methylococcales</taxon>
        <taxon>Methylococcaceae</taxon>
        <taxon>Methylobacter</taxon>
    </lineage>
</organism>
<dbReference type="PROSITE" id="PS50122">
    <property type="entry name" value="CHEB"/>
    <property type="match status" value="1"/>
</dbReference>
<protein>
    <submittedName>
        <fullName evidence="5">Protein-glutamate methylesterase</fullName>
        <ecNumber evidence="5">3.1.1.61</ecNumber>
    </submittedName>
</protein>
<dbReference type="PANTHER" id="PTHR24422">
    <property type="entry name" value="CHEMOTAXIS PROTEIN METHYLTRANSFERASE"/>
    <property type="match status" value="1"/>
</dbReference>
<evidence type="ECO:0000259" key="4">
    <source>
        <dbReference type="PROSITE" id="PS50123"/>
    </source>
</evidence>
<keyword evidence="1" id="KW-0145">Chemotaxis</keyword>
<sequence>MTIDNDKTDSQAQEAAPFRLEDAAETALPVVGIGASAGGLEALQLFLSHLSPETGFAFIVVTHQLPEHVSLLPELLVKFTDMPVVTAEDGMLLEKNQVFVGPPGKNLSVFKRRLHLMASPKHNPVNLPIDYFLRSLADDVQEKSVGIVLSGTGTDGTLGLKAIKGAAGMTMAQEPPTAKFDGMPLSAIAMGEVDFVLPPEKMGQQLIEYSESSNFKDREIDKEEAADLVNSEILHKAFILLRNRTAHDFSGYKSTTLKRRIMRRMNIHQIKNPDIYIEFLQENPVEIDKLFKELLINVTNFFRDPEAFEALSAKALPKLFQDKPDNYEVRVWIPGCSTGEEAYSIAILLREYNEKFGKNYHFQIFATDLDESCIIWARDGSYPIGIAADVSPERLARFFYLKDNHYCIIKEIRDTIIFAVQNLIQQPPFTRLDLISCRNVLIYLNADLQKELLPRFHYALNLGAILFLGSSESIGNFDDLFFVVDGKWKIYQRNTYPSRLPLSKINLYVRPNDALQPPPLKSLNLQSQSGLLGRQIERILMELHVPVSLIINEHGKIFYIHGRTGNYLEPTPGQPSWNIIEMAREGLRMPLMNALNQAVKKGENEIICSGLRVKTNGDFETVDFSLVRIMHPETLKDLFLVSFHPHKKDTRIYYYSKQKKQPIIANNKEKEQLEQELDFIKESLRATVEELQAANEKLKSANEELQSTNEELQSSNEELETSKEEMQSLNEELNTVNSELQNKVEMLSHANNDLQNLLNSTDIATIFLDTDLKIRRYTQPARNLVKLIDSDIGRPLGDLTSNLKYKHLIDDAKKVLMTLESKSIEVQTRRGQWYLLRILPYRTVENMIDGLVITFVDIGRLKKAEKTAELAELTTSIVNTITQPLLVLDGSLQIISANPAFIQAFNAANENLTGQSLSAVHKQAWDSVELRRHLSEILTGHTAFDKLVHDAEFPGLGKKQLIINGRILKQSKDTPPLILLAIDESHEKTR</sequence>
<feature type="active site" evidence="1">
    <location>
        <position position="155"/>
    </location>
</feature>
<comment type="caution">
    <text evidence="5">The sequence shown here is derived from an EMBL/GenBank/DDBJ whole genome shotgun (WGS) entry which is preliminary data.</text>
</comment>
<dbReference type="Pfam" id="PF03705">
    <property type="entry name" value="CheR_N"/>
    <property type="match status" value="1"/>
</dbReference>
<dbReference type="InterPro" id="IPR029063">
    <property type="entry name" value="SAM-dependent_MTases_sf"/>
</dbReference>
<dbReference type="GO" id="GO:0000156">
    <property type="term" value="F:phosphorelay response regulator activity"/>
    <property type="evidence" value="ECO:0007669"/>
    <property type="project" value="InterPro"/>
</dbReference>
<feature type="active site" evidence="1">
    <location>
        <position position="63"/>
    </location>
</feature>
<dbReference type="Pfam" id="PF01339">
    <property type="entry name" value="CheB_methylest"/>
    <property type="match status" value="1"/>
</dbReference>
<dbReference type="GO" id="GO:0008984">
    <property type="term" value="F:protein-glutamate methylesterase activity"/>
    <property type="evidence" value="ECO:0007669"/>
    <property type="project" value="UniProtKB-EC"/>
</dbReference>
<feature type="active site" evidence="1">
    <location>
        <position position="36"/>
    </location>
</feature>
<dbReference type="InterPro" id="IPR050903">
    <property type="entry name" value="Bact_Chemotaxis_MeTrfase"/>
</dbReference>
<dbReference type="SUPFAM" id="SSF55785">
    <property type="entry name" value="PYP-like sensor domain (PAS domain)"/>
    <property type="match status" value="2"/>
</dbReference>
<dbReference type="RefSeq" id="WP_174627245.1">
    <property type="nucleotide sequence ID" value="NZ_CADCXN010000102.1"/>
</dbReference>
<dbReference type="AlphaFoldDB" id="A0A8S0XUV8"/>
<dbReference type="SMART" id="SM00091">
    <property type="entry name" value="PAS"/>
    <property type="match status" value="2"/>
</dbReference>
<dbReference type="EMBL" id="CADCXN010000102">
    <property type="protein sequence ID" value="CAA9892478.1"/>
    <property type="molecule type" value="Genomic_DNA"/>
</dbReference>
<feature type="region of interest" description="Disordered" evidence="2">
    <location>
        <begin position="701"/>
        <end position="722"/>
    </location>
</feature>
<evidence type="ECO:0000256" key="1">
    <source>
        <dbReference type="PROSITE-ProRule" id="PRU00050"/>
    </source>
</evidence>
<dbReference type="PANTHER" id="PTHR24422:SF27">
    <property type="entry name" value="PROTEIN-GLUTAMATE O-METHYLTRANSFERASE"/>
    <property type="match status" value="1"/>
</dbReference>
<evidence type="ECO:0000256" key="2">
    <source>
        <dbReference type="SAM" id="MobiDB-lite"/>
    </source>
</evidence>
<dbReference type="Gene3D" id="3.40.50.180">
    <property type="entry name" value="Methylesterase CheB, C-terminal domain"/>
    <property type="match status" value="1"/>
</dbReference>
<evidence type="ECO:0000313" key="5">
    <source>
        <dbReference type="EMBL" id="CAA9892478.1"/>
    </source>
</evidence>
<dbReference type="GO" id="GO:0005737">
    <property type="term" value="C:cytoplasm"/>
    <property type="evidence" value="ECO:0007669"/>
    <property type="project" value="InterPro"/>
</dbReference>
<dbReference type="InterPro" id="IPR022641">
    <property type="entry name" value="CheR_N"/>
</dbReference>
<keyword evidence="6" id="KW-1185">Reference proteome</keyword>
<dbReference type="Gene3D" id="3.40.50.150">
    <property type="entry name" value="Vaccinia Virus protein VP39"/>
    <property type="match status" value="1"/>
</dbReference>
<reference evidence="5 6" key="1">
    <citation type="submission" date="2020-02" db="EMBL/GenBank/DDBJ databases">
        <authorList>
            <person name="Hogendoorn C."/>
        </authorList>
    </citation>
    <scope>NUCLEOTIDE SEQUENCE [LARGE SCALE GENOMIC DNA]</scope>
    <source>
        <strain evidence="5">METHB21</strain>
    </source>
</reference>
<dbReference type="SMART" id="SM00138">
    <property type="entry name" value="MeTrc"/>
    <property type="match status" value="1"/>
</dbReference>
<dbReference type="SUPFAM" id="SSF53335">
    <property type="entry name" value="S-adenosyl-L-methionine-dependent methyltransferases"/>
    <property type="match status" value="1"/>
</dbReference>
<feature type="compositionally biased region" description="Low complexity" evidence="2">
    <location>
        <begin position="706"/>
        <end position="716"/>
    </location>
</feature>
<proteinExistence type="predicted"/>
<feature type="domain" description="CheB-type methylesterase" evidence="3">
    <location>
        <begin position="24"/>
        <end position="213"/>
    </location>
</feature>
<dbReference type="EC" id="3.1.1.61" evidence="5"/>
<dbReference type="InterPro" id="IPR035909">
    <property type="entry name" value="CheB_C"/>
</dbReference>
<dbReference type="PROSITE" id="PS50123">
    <property type="entry name" value="CHER"/>
    <property type="match status" value="1"/>
</dbReference>
<dbReference type="InterPro" id="IPR013656">
    <property type="entry name" value="PAS_4"/>
</dbReference>
<evidence type="ECO:0000313" key="6">
    <source>
        <dbReference type="Proteomes" id="UP000494216"/>
    </source>
</evidence>
<dbReference type="Proteomes" id="UP000494216">
    <property type="component" value="Unassembled WGS sequence"/>
</dbReference>
<dbReference type="CDD" id="cd16434">
    <property type="entry name" value="CheB-CheR_fusion"/>
    <property type="match status" value="1"/>
</dbReference>
<dbReference type="InterPro" id="IPR022642">
    <property type="entry name" value="CheR_C"/>
</dbReference>
<dbReference type="InterPro" id="IPR000014">
    <property type="entry name" value="PAS"/>
</dbReference>
<dbReference type="PRINTS" id="PR00996">
    <property type="entry name" value="CHERMTFRASE"/>
</dbReference>
<dbReference type="SUPFAM" id="SSF52738">
    <property type="entry name" value="Methylesterase CheB, C-terminal domain"/>
    <property type="match status" value="1"/>
</dbReference>
<dbReference type="SUPFAM" id="SSF57997">
    <property type="entry name" value="Tropomyosin"/>
    <property type="match status" value="1"/>
</dbReference>
<feature type="domain" description="CheR-type methyltransferase" evidence="4">
    <location>
        <begin position="240"/>
        <end position="482"/>
    </location>
</feature>
<dbReference type="InterPro" id="IPR000780">
    <property type="entry name" value="CheR_MeTrfase"/>
</dbReference>
<dbReference type="InterPro" id="IPR000673">
    <property type="entry name" value="Sig_transdc_resp-reg_Me-estase"/>
</dbReference>
<dbReference type="Pfam" id="PF01739">
    <property type="entry name" value="CheR"/>
    <property type="match status" value="1"/>
</dbReference>
<dbReference type="SUPFAM" id="SSF47757">
    <property type="entry name" value="Chemotaxis receptor methyltransferase CheR, N-terminal domain"/>
    <property type="match status" value="1"/>
</dbReference>
<name>A0A8S0XUV8_9GAMM</name>
<dbReference type="GO" id="GO:0006935">
    <property type="term" value="P:chemotaxis"/>
    <property type="evidence" value="ECO:0007669"/>
    <property type="project" value="UniProtKB-UniRule"/>
</dbReference>
<dbReference type="GO" id="GO:0008757">
    <property type="term" value="F:S-adenosylmethionine-dependent methyltransferase activity"/>
    <property type="evidence" value="ECO:0007669"/>
    <property type="project" value="InterPro"/>
</dbReference>
<accession>A0A8S0XUV8</accession>